<dbReference type="EMBL" id="MU154532">
    <property type="protein sequence ID" value="KAF9499364.1"/>
    <property type="molecule type" value="Genomic_DNA"/>
</dbReference>
<dbReference type="Proteomes" id="UP000807025">
    <property type="component" value="Unassembled WGS sequence"/>
</dbReference>
<organism evidence="1 2">
    <name type="scientific">Pleurotus eryngii</name>
    <name type="common">Boletus of the steppes</name>
    <dbReference type="NCBI Taxonomy" id="5323"/>
    <lineage>
        <taxon>Eukaryota</taxon>
        <taxon>Fungi</taxon>
        <taxon>Dikarya</taxon>
        <taxon>Basidiomycota</taxon>
        <taxon>Agaricomycotina</taxon>
        <taxon>Agaricomycetes</taxon>
        <taxon>Agaricomycetidae</taxon>
        <taxon>Agaricales</taxon>
        <taxon>Pleurotineae</taxon>
        <taxon>Pleurotaceae</taxon>
        <taxon>Pleurotus</taxon>
    </lineage>
</organism>
<accession>A0A9P6A7X8</accession>
<name>A0A9P6A7X8_PLEER</name>
<keyword evidence="2" id="KW-1185">Reference proteome</keyword>
<dbReference type="AlphaFoldDB" id="A0A9P6A7X8"/>
<reference evidence="1" key="1">
    <citation type="submission" date="2020-11" db="EMBL/GenBank/DDBJ databases">
        <authorList>
            <consortium name="DOE Joint Genome Institute"/>
            <person name="Ahrendt S."/>
            <person name="Riley R."/>
            <person name="Andreopoulos W."/>
            <person name="Labutti K."/>
            <person name="Pangilinan J."/>
            <person name="Ruiz-Duenas F.J."/>
            <person name="Barrasa J.M."/>
            <person name="Sanchez-Garcia M."/>
            <person name="Camarero S."/>
            <person name="Miyauchi S."/>
            <person name="Serrano A."/>
            <person name="Linde D."/>
            <person name="Babiker R."/>
            <person name="Drula E."/>
            <person name="Ayuso-Fernandez I."/>
            <person name="Pacheco R."/>
            <person name="Padilla G."/>
            <person name="Ferreira P."/>
            <person name="Barriuso J."/>
            <person name="Kellner H."/>
            <person name="Castanera R."/>
            <person name="Alfaro M."/>
            <person name="Ramirez L."/>
            <person name="Pisabarro A.G."/>
            <person name="Kuo A."/>
            <person name="Tritt A."/>
            <person name="Lipzen A."/>
            <person name="He G."/>
            <person name="Yan M."/>
            <person name="Ng V."/>
            <person name="Cullen D."/>
            <person name="Martin F."/>
            <person name="Rosso M.-N."/>
            <person name="Henrissat B."/>
            <person name="Hibbett D."/>
            <person name="Martinez A.T."/>
            <person name="Grigoriev I.V."/>
        </authorList>
    </citation>
    <scope>NUCLEOTIDE SEQUENCE</scope>
    <source>
        <strain evidence="1">ATCC 90797</strain>
    </source>
</reference>
<protein>
    <submittedName>
        <fullName evidence="1">Uncharacterized protein</fullName>
    </submittedName>
</protein>
<sequence length="211" mass="23499">MSWNYERDCMHSRSIIDTLIDPAERRDWKVELGMEGRSVGKTRVDDEGVSFGRGGPIMHKRGKKHATIKLIISRASESHKASLLLRLHVIRPYFARTAGIEPAYPTSKELECRVFTALKSVAGSGGDYANEKRCYRGIFCADGVMGSERLALLPAMIPQVALKGAWDRACHLVDDMCLLPIDLKDYVGLQVDMKASIRAHASELLATTWIP</sequence>
<gene>
    <name evidence="1" type="ORF">BDN71DRAFT_1493498</name>
</gene>
<proteinExistence type="predicted"/>
<evidence type="ECO:0000313" key="1">
    <source>
        <dbReference type="EMBL" id="KAF9499364.1"/>
    </source>
</evidence>
<evidence type="ECO:0000313" key="2">
    <source>
        <dbReference type="Proteomes" id="UP000807025"/>
    </source>
</evidence>
<comment type="caution">
    <text evidence="1">The sequence shown here is derived from an EMBL/GenBank/DDBJ whole genome shotgun (WGS) entry which is preliminary data.</text>
</comment>